<evidence type="ECO:0000313" key="2">
    <source>
        <dbReference type="Proteomes" id="UP000003824"/>
    </source>
</evidence>
<reference evidence="2" key="1">
    <citation type="submission" date="2008-12" db="EMBL/GenBank/DDBJ databases">
        <title>Annotation of Streptomyces ghanaensis ATCC 14672.</title>
        <authorList>
            <consortium name="The Broad Institute Genome Sequencing Platform"/>
            <consortium name="Broad Institute Microbial Sequencing Center"/>
            <person name="Fischbach M."/>
            <person name="Ward D."/>
            <person name="Young S."/>
            <person name="Kodira C.D."/>
            <person name="Zeng Q."/>
            <person name="Koehrsen M."/>
            <person name="Godfrey P."/>
            <person name="Alvarado L."/>
            <person name="Berlin A.M."/>
            <person name="Borenstein D."/>
            <person name="Chen Z."/>
            <person name="Engels R."/>
            <person name="Freedman E."/>
            <person name="Gellesch M."/>
            <person name="Goldberg J."/>
            <person name="Griggs A."/>
            <person name="Gujja S."/>
            <person name="Heiman D.I."/>
            <person name="Hepburn T.A."/>
            <person name="Howarth C."/>
            <person name="Jen D."/>
            <person name="Larson L."/>
            <person name="Lewis B."/>
            <person name="Mehta T."/>
            <person name="Park D."/>
            <person name="Pearson M."/>
            <person name="Roberts A."/>
            <person name="Saif S."/>
            <person name="Shea T.D."/>
            <person name="Shenoy N."/>
            <person name="Sisk P."/>
            <person name="Stolte C."/>
            <person name="Sykes S.N."/>
            <person name="Walk T."/>
            <person name="White J."/>
            <person name="Yandava C."/>
            <person name="Straight P."/>
            <person name="Clardy J."/>
            <person name="Hung D."/>
            <person name="Kolter R."/>
            <person name="Mekalanos J."/>
            <person name="Walker S."/>
            <person name="Walsh C.T."/>
            <person name="Wieland B.L.C."/>
            <person name="Ilzarbe M."/>
            <person name="Galagan J."/>
            <person name="Nusbaum C."/>
            <person name="Birren B."/>
        </authorList>
    </citation>
    <scope>NUCLEOTIDE SEQUENCE [LARGE SCALE GENOMIC DNA]</scope>
    <source>
        <strain evidence="2">ATCC 14672 / DSM 40746 / JCM 4963 / KCTC 9882 / NRRL B-12104 / FH 1290</strain>
    </source>
</reference>
<accession>D6A6W8</accession>
<dbReference type="Proteomes" id="UP000003824">
    <property type="component" value="Unassembled WGS sequence"/>
</dbReference>
<gene>
    <name evidence="1" type="ORF">SSFG_07030</name>
</gene>
<protein>
    <submittedName>
        <fullName evidence="1">Predicted protein</fullName>
    </submittedName>
</protein>
<proteinExistence type="predicted"/>
<organism evidence="1 2">
    <name type="scientific">Streptomyces viridosporus (strain ATCC 14672 / DSM 40746 / JCM 4963 / KCTC 9882 / NRRL B-12104 / FH 1290)</name>
    <name type="common">Streptomyces ghanaensis</name>
    <dbReference type="NCBI Taxonomy" id="566461"/>
    <lineage>
        <taxon>Bacteria</taxon>
        <taxon>Bacillati</taxon>
        <taxon>Actinomycetota</taxon>
        <taxon>Actinomycetes</taxon>
        <taxon>Kitasatosporales</taxon>
        <taxon>Streptomycetaceae</taxon>
        <taxon>Streptomyces</taxon>
    </lineage>
</organism>
<name>D6A6W8_STRV1</name>
<dbReference type="EMBL" id="DS999641">
    <property type="protein sequence ID" value="EFE71794.2"/>
    <property type="molecule type" value="Genomic_DNA"/>
</dbReference>
<sequence>MLQKAVCRASPVYSWVVGAERVRVETFTDLRVDRFGRLLRAVREHGGEGCGRGRP</sequence>
<evidence type="ECO:0000313" key="1">
    <source>
        <dbReference type="EMBL" id="EFE71794.2"/>
    </source>
</evidence>
<dbReference type="AlphaFoldDB" id="D6A6W8"/>